<dbReference type="GO" id="GO:0000105">
    <property type="term" value="P:L-histidine biosynthetic process"/>
    <property type="evidence" value="ECO:0007669"/>
    <property type="project" value="UniProtKB-UniRule"/>
</dbReference>
<evidence type="ECO:0000256" key="7">
    <source>
        <dbReference type="ARBA" id="ARBA00022898"/>
    </source>
</evidence>
<keyword evidence="5 9" id="KW-0032">Aminotransferase</keyword>
<dbReference type="Gene3D" id="3.90.1150.10">
    <property type="entry name" value="Aspartate Aminotransferase, domain 1"/>
    <property type="match status" value="1"/>
</dbReference>
<evidence type="ECO:0000256" key="8">
    <source>
        <dbReference type="ARBA" id="ARBA00047481"/>
    </source>
</evidence>
<keyword evidence="9" id="KW-0028">Amino-acid biosynthesis</keyword>
<comment type="similarity">
    <text evidence="3 9">Belongs to the class-II pyridoxal-phosphate-dependent aminotransferase family. Histidinol-phosphate aminotransferase subfamily.</text>
</comment>
<dbReference type="CDD" id="cd00609">
    <property type="entry name" value="AAT_like"/>
    <property type="match status" value="1"/>
</dbReference>
<evidence type="ECO:0000256" key="4">
    <source>
        <dbReference type="ARBA" id="ARBA00011738"/>
    </source>
</evidence>
<dbReference type="GO" id="GO:0030170">
    <property type="term" value="F:pyridoxal phosphate binding"/>
    <property type="evidence" value="ECO:0007669"/>
    <property type="project" value="InterPro"/>
</dbReference>
<evidence type="ECO:0000313" key="11">
    <source>
        <dbReference type="EMBL" id="KTD37786.1"/>
    </source>
</evidence>
<evidence type="ECO:0000256" key="3">
    <source>
        <dbReference type="ARBA" id="ARBA00007970"/>
    </source>
</evidence>
<dbReference type="SUPFAM" id="SSF53383">
    <property type="entry name" value="PLP-dependent transferases"/>
    <property type="match status" value="1"/>
</dbReference>
<dbReference type="InterPro" id="IPR005861">
    <property type="entry name" value="HisP_aminotrans"/>
</dbReference>
<dbReference type="PROSITE" id="PS00599">
    <property type="entry name" value="AA_TRANSFER_CLASS_2"/>
    <property type="match status" value="1"/>
</dbReference>
<comment type="pathway">
    <text evidence="2 9">Amino-acid biosynthesis; L-histidine biosynthesis; L-histidine from 5-phospho-alpha-D-ribose 1-diphosphate: step 7/9.</text>
</comment>
<dbReference type="AlphaFoldDB" id="A0A0W0WZQ1"/>
<dbReference type="InterPro" id="IPR004839">
    <property type="entry name" value="Aminotransferase_I/II_large"/>
</dbReference>
<accession>A0A0W0WZQ1</accession>
<dbReference type="PANTHER" id="PTHR43643:SF3">
    <property type="entry name" value="HISTIDINOL-PHOSPHATE AMINOTRANSFERASE"/>
    <property type="match status" value="1"/>
</dbReference>
<feature type="domain" description="Aminotransferase class I/classII large" evidence="10">
    <location>
        <begin position="35"/>
        <end position="363"/>
    </location>
</feature>
<dbReference type="EC" id="2.6.1.9" evidence="9"/>
<gene>
    <name evidence="11" type="primary">hisC-2</name>
    <name evidence="9" type="synonym">hisC</name>
    <name evidence="11" type="ORF">Loak_1462</name>
</gene>
<dbReference type="NCBIfam" id="TIGR01141">
    <property type="entry name" value="hisC"/>
    <property type="match status" value="1"/>
</dbReference>
<keyword evidence="6 9" id="KW-0808">Transferase</keyword>
<proteinExistence type="inferred from homology"/>
<dbReference type="InterPro" id="IPR001917">
    <property type="entry name" value="Aminotrans_II_pyridoxalP_BS"/>
</dbReference>
<reference evidence="11 12" key="1">
    <citation type="submission" date="2015-11" db="EMBL/GenBank/DDBJ databases">
        <title>Genomic analysis of 38 Legionella species identifies large and diverse effector repertoires.</title>
        <authorList>
            <person name="Burstein D."/>
            <person name="Amaro F."/>
            <person name="Zusman T."/>
            <person name="Lifshitz Z."/>
            <person name="Cohen O."/>
            <person name="Gilbert J.A."/>
            <person name="Pupko T."/>
            <person name="Shuman H.A."/>
            <person name="Segal G."/>
        </authorList>
    </citation>
    <scope>NUCLEOTIDE SEQUENCE [LARGE SCALE GENOMIC DNA]</scope>
    <source>
        <strain evidence="11 12">Oak Ridge-10</strain>
    </source>
</reference>
<dbReference type="GO" id="GO:0004400">
    <property type="term" value="F:histidinol-phosphate transaminase activity"/>
    <property type="evidence" value="ECO:0007669"/>
    <property type="project" value="UniProtKB-UniRule"/>
</dbReference>
<dbReference type="HAMAP" id="MF_01023">
    <property type="entry name" value="HisC_aminotrans_2"/>
    <property type="match status" value="1"/>
</dbReference>
<comment type="catalytic activity">
    <reaction evidence="8 9">
        <text>L-histidinol phosphate + 2-oxoglutarate = 3-(imidazol-4-yl)-2-oxopropyl phosphate + L-glutamate</text>
        <dbReference type="Rhea" id="RHEA:23744"/>
        <dbReference type="ChEBI" id="CHEBI:16810"/>
        <dbReference type="ChEBI" id="CHEBI:29985"/>
        <dbReference type="ChEBI" id="CHEBI:57766"/>
        <dbReference type="ChEBI" id="CHEBI:57980"/>
        <dbReference type="EC" id="2.6.1.9"/>
    </reaction>
</comment>
<dbReference type="Pfam" id="PF00155">
    <property type="entry name" value="Aminotran_1_2"/>
    <property type="match status" value="1"/>
</dbReference>
<dbReference type="PATRIC" id="fig|29423.5.peg.1534"/>
<dbReference type="EMBL" id="LNYP01000029">
    <property type="protein sequence ID" value="KTD37786.1"/>
    <property type="molecule type" value="Genomic_DNA"/>
</dbReference>
<evidence type="ECO:0000259" key="10">
    <source>
        <dbReference type="Pfam" id="PF00155"/>
    </source>
</evidence>
<organism evidence="11 12">
    <name type="scientific">Legionella oakridgensis</name>
    <dbReference type="NCBI Taxonomy" id="29423"/>
    <lineage>
        <taxon>Bacteria</taxon>
        <taxon>Pseudomonadati</taxon>
        <taxon>Pseudomonadota</taxon>
        <taxon>Gammaproteobacteria</taxon>
        <taxon>Legionellales</taxon>
        <taxon>Legionellaceae</taxon>
        <taxon>Legionella</taxon>
    </lineage>
</organism>
<comment type="subunit">
    <text evidence="4 9">Homodimer.</text>
</comment>
<evidence type="ECO:0000313" key="12">
    <source>
        <dbReference type="Proteomes" id="UP000054858"/>
    </source>
</evidence>
<evidence type="ECO:0000256" key="9">
    <source>
        <dbReference type="HAMAP-Rule" id="MF_01023"/>
    </source>
</evidence>
<dbReference type="InterPro" id="IPR015421">
    <property type="entry name" value="PyrdxlP-dep_Trfase_major"/>
</dbReference>
<dbReference type="InterPro" id="IPR015424">
    <property type="entry name" value="PyrdxlP-dep_Trfase"/>
</dbReference>
<evidence type="ECO:0000256" key="1">
    <source>
        <dbReference type="ARBA" id="ARBA00001933"/>
    </source>
</evidence>
<dbReference type="Proteomes" id="UP000054858">
    <property type="component" value="Unassembled WGS sequence"/>
</dbReference>
<dbReference type="InterPro" id="IPR050106">
    <property type="entry name" value="HistidinolP_aminotransfase"/>
</dbReference>
<dbReference type="UniPathway" id="UPA00031">
    <property type="reaction ID" value="UER00012"/>
</dbReference>
<comment type="caution">
    <text evidence="11">The sequence shown here is derived from an EMBL/GenBank/DDBJ whole genome shotgun (WGS) entry which is preliminary data.</text>
</comment>
<dbReference type="InterPro" id="IPR015422">
    <property type="entry name" value="PyrdxlP-dep_Trfase_small"/>
</dbReference>
<evidence type="ECO:0000256" key="6">
    <source>
        <dbReference type="ARBA" id="ARBA00022679"/>
    </source>
</evidence>
<dbReference type="Gene3D" id="3.40.640.10">
    <property type="entry name" value="Type I PLP-dependent aspartate aminotransferase-like (Major domain)"/>
    <property type="match status" value="1"/>
</dbReference>
<dbReference type="RefSeq" id="WP_025385361.1">
    <property type="nucleotide sequence ID" value="NZ_LCUA01000002.1"/>
</dbReference>
<dbReference type="PANTHER" id="PTHR43643">
    <property type="entry name" value="HISTIDINOL-PHOSPHATE AMINOTRANSFERASE 2"/>
    <property type="match status" value="1"/>
</dbReference>
<feature type="modified residue" description="N6-(pyridoxal phosphate)lysine" evidence="9">
    <location>
        <position position="231"/>
    </location>
</feature>
<comment type="cofactor">
    <cofactor evidence="1 9">
        <name>pyridoxal 5'-phosphate</name>
        <dbReference type="ChEBI" id="CHEBI:597326"/>
    </cofactor>
</comment>
<keyword evidence="9" id="KW-0368">Histidine biosynthesis</keyword>
<keyword evidence="7 9" id="KW-0663">Pyridoxal phosphate</keyword>
<name>A0A0W0WZQ1_9GAMM</name>
<evidence type="ECO:0000256" key="2">
    <source>
        <dbReference type="ARBA" id="ARBA00005011"/>
    </source>
</evidence>
<evidence type="ECO:0000256" key="5">
    <source>
        <dbReference type="ARBA" id="ARBA00022576"/>
    </source>
</evidence>
<sequence>MPCDYNLLPHPGIQTLAPYVPGKSAEELAQEQGIKDIIKLASNENPLGCSPRIIEALTNMSGTKIATYPAATNHPLRPMLAEKLSIDSEMITLGNGSDVLFSLMMTCFALHRNKEILVHDQSFIAYRVFAKTLGIPIISTPLKANWEVDIDAMIHACHEKTALIFIPNPNNPTGLLLELAEIRRLLNHIPDSTILVLDEAYHEYVHHPEYQHSIRLLSEHPNLIITRTFSKAYGMAGLRLGYAIANKEITAILQRANPPFTVNQAALVAATAALGDDEFIKTSVRMNQDGLKYLKHGLDNLGIRYLPTAGNFITMDCKTDADPLYKALQRHGIIVRPLHPYGLNHYLRITVGTEQQNRRFLNTLAICLAE</sequence>
<protein>
    <recommendedName>
        <fullName evidence="9">Histidinol-phosphate aminotransferase</fullName>
        <ecNumber evidence="9">2.6.1.9</ecNumber>
    </recommendedName>
    <alternativeName>
        <fullName evidence="9">Imidazole acetol-phosphate transaminase</fullName>
    </alternativeName>
</protein>